<evidence type="ECO:0000313" key="3">
    <source>
        <dbReference type="Proteomes" id="UP000076532"/>
    </source>
</evidence>
<proteinExistence type="predicted"/>
<sequence>MSERQRCSTFGIPGRGHASGSIVSTPSPKHAPRDIHQPIVAQLVFHMAPNPADIV</sequence>
<evidence type="ECO:0000313" key="2">
    <source>
        <dbReference type="EMBL" id="KZP13170.1"/>
    </source>
</evidence>
<dbReference type="EMBL" id="KV417637">
    <property type="protein sequence ID" value="KZP13170.1"/>
    <property type="molecule type" value="Genomic_DNA"/>
</dbReference>
<keyword evidence="3" id="KW-1185">Reference proteome</keyword>
<dbReference type="AlphaFoldDB" id="A0A166C0K6"/>
<dbReference type="Proteomes" id="UP000076532">
    <property type="component" value="Unassembled WGS sequence"/>
</dbReference>
<accession>A0A166C0K6</accession>
<feature type="region of interest" description="Disordered" evidence="1">
    <location>
        <begin position="1"/>
        <end position="33"/>
    </location>
</feature>
<evidence type="ECO:0000256" key="1">
    <source>
        <dbReference type="SAM" id="MobiDB-lite"/>
    </source>
</evidence>
<organism evidence="2 3">
    <name type="scientific">Athelia psychrophila</name>
    <dbReference type="NCBI Taxonomy" id="1759441"/>
    <lineage>
        <taxon>Eukaryota</taxon>
        <taxon>Fungi</taxon>
        <taxon>Dikarya</taxon>
        <taxon>Basidiomycota</taxon>
        <taxon>Agaricomycotina</taxon>
        <taxon>Agaricomycetes</taxon>
        <taxon>Agaricomycetidae</taxon>
        <taxon>Atheliales</taxon>
        <taxon>Atheliaceae</taxon>
        <taxon>Athelia</taxon>
    </lineage>
</organism>
<reference evidence="2 3" key="1">
    <citation type="journal article" date="2016" name="Mol. Biol. Evol.">
        <title>Comparative Genomics of Early-Diverging Mushroom-Forming Fungi Provides Insights into the Origins of Lignocellulose Decay Capabilities.</title>
        <authorList>
            <person name="Nagy L.G."/>
            <person name="Riley R."/>
            <person name="Tritt A."/>
            <person name="Adam C."/>
            <person name="Daum C."/>
            <person name="Floudas D."/>
            <person name="Sun H."/>
            <person name="Yadav J.S."/>
            <person name="Pangilinan J."/>
            <person name="Larsson K.H."/>
            <person name="Matsuura K."/>
            <person name="Barry K."/>
            <person name="Labutti K."/>
            <person name="Kuo R."/>
            <person name="Ohm R.A."/>
            <person name="Bhattacharya S.S."/>
            <person name="Shirouzu T."/>
            <person name="Yoshinaga Y."/>
            <person name="Martin F.M."/>
            <person name="Grigoriev I.V."/>
            <person name="Hibbett D.S."/>
        </authorList>
    </citation>
    <scope>NUCLEOTIDE SEQUENCE [LARGE SCALE GENOMIC DNA]</scope>
    <source>
        <strain evidence="2 3">CBS 109695</strain>
    </source>
</reference>
<protein>
    <submittedName>
        <fullName evidence="2">Uncharacterized protein</fullName>
    </submittedName>
</protein>
<gene>
    <name evidence="2" type="ORF">FIBSPDRAFT_869630</name>
</gene>
<name>A0A166C0K6_9AGAM</name>